<proteinExistence type="predicted"/>
<protein>
    <recommendedName>
        <fullName evidence="3">DUF1353 domain-containing protein</fullName>
    </recommendedName>
</protein>
<dbReference type="Proteomes" id="UP001258994">
    <property type="component" value="Chromosome"/>
</dbReference>
<reference evidence="2" key="1">
    <citation type="submission" date="2023-09" db="EMBL/GenBank/DDBJ databases">
        <authorList>
            <person name="Li S."/>
            <person name="Li X."/>
            <person name="Zhang C."/>
            <person name="Zhao Z."/>
        </authorList>
    </citation>
    <scope>NUCLEOTIDE SEQUENCE [LARGE SCALE GENOMIC DNA]</scope>
    <source>
        <strain evidence="2">SQ149</strain>
    </source>
</reference>
<evidence type="ECO:0000313" key="2">
    <source>
        <dbReference type="Proteomes" id="UP001258994"/>
    </source>
</evidence>
<name>A0ABY9TUM0_9GAMM</name>
<gene>
    <name evidence="1" type="ORF">RGQ13_00515</name>
</gene>
<evidence type="ECO:0008006" key="3">
    <source>
        <dbReference type="Google" id="ProtNLM"/>
    </source>
</evidence>
<sequence>MSTYPEPKHKQKKGNYPYIFKIKKDFSIDSGWCLENDFDSKWLKISKDGLVIVKASNDGYSWDGCTPKWSFFNLFVFGVPDGHYDHRTDKKFTQDASLVHDALYQYLDTIPVTKKQVDDLFLVMLGDFKLRYIYYVFVRVFGDFKLRYIYNVFVRVFGGRL</sequence>
<keyword evidence="2" id="KW-1185">Reference proteome</keyword>
<accession>A0ABY9TUM0</accession>
<evidence type="ECO:0000313" key="1">
    <source>
        <dbReference type="EMBL" id="WNC72488.1"/>
    </source>
</evidence>
<dbReference type="EMBL" id="CP134145">
    <property type="protein sequence ID" value="WNC72488.1"/>
    <property type="molecule type" value="Genomic_DNA"/>
</dbReference>
<organism evidence="1 2">
    <name type="scientific">Thalassotalea psychrophila</name>
    <dbReference type="NCBI Taxonomy" id="3065647"/>
    <lineage>
        <taxon>Bacteria</taxon>
        <taxon>Pseudomonadati</taxon>
        <taxon>Pseudomonadota</taxon>
        <taxon>Gammaproteobacteria</taxon>
        <taxon>Alteromonadales</taxon>
        <taxon>Colwelliaceae</taxon>
        <taxon>Thalassotalea</taxon>
    </lineage>
</organism>
<dbReference type="RefSeq" id="WP_348391605.1">
    <property type="nucleotide sequence ID" value="NZ_CP134145.1"/>
</dbReference>